<keyword evidence="17" id="KW-1185">Reference proteome</keyword>
<comment type="function">
    <text evidence="12">Major role in the synthesis of nucleoside triphosphates other than ATP. The ATP gamma phosphate is transferred to the NDP beta phosphate via a ping-pong mechanism, using a phosphorylated active-site intermediate.</text>
</comment>
<keyword evidence="7 12" id="KW-0547">Nucleotide-binding</keyword>
<feature type="binding site" evidence="12 13">
    <location>
        <position position="112"/>
    </location>
    <ligand>
        <name>ATP</name>
        <dbReference type="ChEBI" id="CHEBI:30616"/>
    </ligand>
</feature>
<reference evidence="16 17" key="1">
    <citation type="submission" date="2016-09" db="EMBL/GenBank/DDBJ databases">
        <authorList>
            <person name="Capua I."/>
            <person name="De Benedictis P."/>
            <person name="Joannis T."/>
            <person name="Lombin L.H."/>
            <person name="Cattoli G."/>
        </authorList>
    </citation>
    <scope>NUCLEOTIDE SEQUENCE [LARGE SCALE GENOMIC DNA]</scope>
    <source>
        <strain evidence="16 17">GluBS11</strain>
    </source>
</reference>
<comment type="subunit">
    <text evidence="12">Homotetramer.</text>
</comment>
<feature type="binding site" evidence="12 13">
    <location>
        <position position="9"/>
    </location>
    <ligand>
        <name>ATP</name>
        <dbReference type="ChEBI" id="CHEBI:30616"/>
    </ligand>
</feature>
<dbReference type="SMART" id="SM00562">
    <property type="entry name" value="NDK"/>
    <property type="match status" value="1"/>
</dbReference>
<evidence type="ECO:0000256" key="1">
    <source>
        <dbReference type="ARBA" id="ARBA00001946"/>
    </source>
</evidence>
<sequence>MEKTFVIIKPDAMERRLMGEIISIYEKKGLRISTLKITKPSLELARRHYQEHKDKPFFDELTAYLSRSELCAMIVEGKNAVAAVRKINGGTNPLEADAGTIRGRFGLSKTENSIHSSDSQEHAEEEIKLWFPEFQAD</sequence>
<evidence type="ECO:0000256" key="5">
    <source>
        <dbReference type="ARBA" id="ARBA00022679"/>
    </source>
</evidence>
<comment type="catalytic activity">
    <reaction evidence="12">
        <text>a 2'-deoxyribonucleoside 5'-diphosphate + ATP = a 2'-deoxyribonucleoside 5'-triphosphate + ADP</text>
        <dbReference type="Rhea" id="RHEA:44640"/>
        <dbReference type="ChEBI" id="CHEBI:30616"/>
        <dbReference type="ChEBI" id="CHEBI:61560"/>
        <dbReference type="ChEBI" id="CHEBI:73316"/>
        <dbReference type="ChEBI" id="CHEBI:456216"/>
        <dbReference type="EC" id="2.7.4.6"/>
    </reaction>
</comment>
<name>A0A1D3TTR5_9FIRM</name>
<comment type="cofactor">
    <cofactor evidence="1 12">
        <name>Mg(2+)</name>
        <dbReference type="ChEBI" id="CHEBI:18420"/>
    </cofactor>
</comment>
<dbReference type="FunFam" id="3.30.70.141:FF:000003">
    <property type="entry name" value="Nucleoside diphosphate kinase"/>
    <property type="match status" value="1"/>
</dbReference>
<feature type="domain" description="Nucleoside diphosphate kinase-like" evidence="15">
    <location>
        <begin position="1"/>
        <end position="137"/>
    </location>
</feature>
<evidence type="ECO:0000256" key="11">
    <source>
        <dbReference type="ARBA" id="ARBA00023080"/>
    </source>
</evidence>
<dbReference type="GO" id="GO:0004550">
    <property type="term" value="F:nucleoside diphosphate kinase activity"/>
    <property type="evidence" value="ECO:0007669"/>
    <property type="project" value="UniProtKB-UniRule"/>
</dbReference>
<feature type="active site" description="Pros-phosphohistidine intermediate" evidence="12 13">
    <location>
        <position position="115"/>
    </location>
</feature>
<dbReference type="Pfam" id="PF00334">
    <property type="entry name" value="NDK"/>
    <property type="match status" value="1"/>
</dbReference>
<evidence type="ECO:0000256" key="3">
    <source>
        <dbReference type="ARBA" id="ARBA00012966"/>
    </source>
</evidence>
<evidence type="ECO:0000256" key="7">
    <source>
        <dbReference type="ARBA" id="ARBA00022741"/>
    </source>
</evidence>
<dbReference type="STRING" id="1619234.SAMN05421730_101028"/>
<comment type="catalytic activity">
    <reaction evidence="12">
        <text>a ribonucleoside 5'-diphosphate + ATP = a ribonucleoside 5'-triphosphate + ADP</text>
        <dbReference type="Rhea" id="RHEA:18113"/>
        <dbReference type="ChEBI" id="CHEBI:30616"/>
        <dbReference type="ChEBI" id="CHEBI:57930"/>
        <dbReference type="ChEBI" id="CHEBI:61557"/>
        <dbReference type="ChEBI" id="CHEBI:456216"/>
        <dbReference type="EC" id="2.7.4.6"/>
    </reaction>
</comment>
<dbReference type="InterPro" id="IPR036850">
    <property type="entry name" value="NDK-like_dom_sf"/>
</dbReference>
<dbReference type="PANTHER" id="PTHR11349">
    <property type="entry name" value="NUCLEOSIDE DIPHOSPHATE KINASE"/>
    <property type="match status" value="1"/>
</dbReference>
<keyword evidence="11 12" id="KW-0546">Nucleotide metabolism</keyword>
<dbReference type="HAMAP" id="MF_00451">
    <property type="entry name" value="NDP_kinase"/>
    <property type="match status" value="1"/>
</dbReference>
<dbReference type="GO" id="GO:0005524">
    <property type="term" value="F:ATP binding"/>
    <property type="evidence" value="ECO:0007669"/>
    <property type="project" value="UniProtKB-UniRule"/>
</dbReference>
<feature type="binding site" evidence="12 13">
    <location>
        <position position="91"/>
    </location>
    <ligand>
        <name>ATP</name>
        <dbReference type="ChEBI" id="CHEBI:30616"/>
    </ligand>
</feature>
<keyword evidence="9 12" id="KW-0067">ATP-binding</keyword>
<evidence type="ECO:0000256" key="8">
    <source>
        <dbReference type="ARBA" id="ARBA00022777"/>
    </source>
</evidence>
<keyword evidence="10 12" id="KW-0460">Magnesium</keyword>
<dbReference type="CDD" id="cd04413">
    <property type="entry name" value="NDPk_I"/>
    <property type="match status" value="1"/>
</dbReference>
<dbReference type="InterPro" id="IPR001564">
    <property type="entry name" value="Nucleoside_diP_kinase"/>
</dbReference>
<dbReference type="EC" id="2.7.4.6" evidence="3 12"/>
<dbReference type="RefSeq" id="WP_091233391.1">
    <property type="nucleotide sequence ID" value="NZ_FMKA01000010.1"/>
</dbReference>
<feature type="binding site" evidence="12 13">
    <location>
        <position position="85"/>
    </location>
    <ligand>
        <name>ATP</name>
        <dbReference type="ChEBI" id="CHEBI:30616"/>
    </ligand>
</feature>
<dbReference type="GO" id="GO:0006241">
    <property type="term" value="P:CTP biosynthetic process"/>
    <property type="evidence" value="ECO:0007669"/>
    <property type="project" value="UniProtKB-UniRule"/>
</dbReference>
<dbReference type="GO" id="GO:0006228">
    <property type="term" value="P:UTP biosynthetic process"/>
    <property type="evidence" value="ECO:0007669"/>
    <property type="project" value="UniProtKB-UniRule"/>
</dbReference>
<comment type="similarity">
    <text evidence="2 12 13 14">Belongs to the NDK family.</text>
</comment>
<evidence type="ECO:0000256" key="13">
    <source>
        <dbReference type="PROSITE-ProRule" id="PRU00706"/>
    </source>
</evidence>
<evidence type="ECO:0000256" key="2">
    <source>
        <dbReference type="ARBA" id="ARBA00008142"/>
    </source>
</evidence>
<protein>
    <recommendedName>
        <fullName evidence="4 12">Nucleoside diphosphate kinase</fullName>
        <shortName evidence="12">NDK</shortName>
        <shortName evidence="12">NDP kinase</shortName>
        <ecNumber evidence="3 12">2.7.4.6</ecNumber>
    </recommendedName>
    <alternativeName>
        <fullName evidence="12">Nucleoside-2-P kinase</fullName>
    </alternativeName>
</protein>
<evidence type="ECO:0000256" key="6">
    <source>
        <dbReference type="ARBA" id="ARBA00022723"/>
    </source>
</evidence>
<dbReference type="GO" id="GO:0046872">
    <property type="term" value="F:metal ion binding"/>
    <property type="evidence" value="ECO:0007669"/>
    <property type="project" value="UniProtKB-KW"/>
</dbReference>
<comment type="subcellular location">
    <subcellularLocation>
        <location evidence="12">Cytoplasm</location>
    </subcellularLocation>
</comment>
<gene>
    <name evidence="12" type="primary">ndk</name>
    <name evidence="16" type="ORF">SAMN05421730_101028</name>
</gene>
<proteinExistence type="inferred from homology"/>
<dbReference type="GO" id="GO:0005737">
    <property type="term" value="C:cytoplasm"/>
    <property type="evidence" value="ECO:0007669"/>
    <property type="project" value="UniProtKB-SubCell"/>
</dbReference>
<feature type="binding site" evidence="12 13">
    <location>
        <position position="57"/>
    </location>
    <ligand>
        <name>ATP</name>
        <dbReference type="ChEBI" id="CHEBI:30616"/>
    </ligand>
</feature>
<dbReference type="GO" id="GO:0006183">
    <property type="term" value="P:GTP biosynthetic process"/>
    <property type="evidence" value="ECO:0007669"/>
    <property type="project" value="UniProtKB-UniRule"/>
</dbReference>
<evidence type="ECO:0000256" key="9">
    <source>
        <dbReference type="ARBA" id="ARBA00022840"/>
    </source>
</evidence>
<dbReference type="EMBL" id="FMKA01000010">
    <property type="protein sequence ID" value="SCP97363.1"/>
    <property type="molecule type" value="Genomic_DNA"/>
</dbReference>
<accession>A0A1D3TTR5</accession>
<keyword evidence="6 12" id="KW-0479">Metal-binding</keyword>
<dbReference type="OrthoDB" id="9801161at2"/>
<keyword evidence="5 12" id="KW-0808">Transferase</keyword>
<feature type="binding site" evidence="12 13">
    <location>
        <position position="102"/>
    </location>
    <ligand>
        <name>ATP</name>
        <dbReference type="ChEBI" id="CHEBI:30616"/>
    </ligand>
</feature>
<keyword evidence="8 12" id="KW-0418">Kinase</keyword>
<dbReference type="SUPFAM" id="SSF54919">
    <property type="entry name" value="Nucleoside diphosphate kinase, NDK"/>
    <property type="match status" value="1"/>
</dbReference>
<keyword evidence="12" id="KW-0963">Cytoplasm</keyword>
<dbReference type="Gene3D" id="3.30.70.141">
    <property type="entry name" value="Nucleoside diphosphate kinase-like domain"/>
    <property type="match status" value="1"/>
</dbReference>
<dbReference type="InterPro" id="IPR034907">
    <property type="entry name" value="NDK-like_dom"/>
</dbReference>
<keyword evidence="12" id="KW-0597">Phosphoprotein</keyword>
<evidence type="ECO:0000313" key="16">
    <source>
        <dbReference type="EMBL" id="SCP97363.1"/>
    </source>
</evidence>
<evidence type="ECO:0000256" key="10">
    <source>
        <dbReference type="ARBA" id="ARBA00022842"/>
    </source>
</evidence>
<evidence type="ECO:0000256" key="12">
    <source>
        <dbReference type="HAMAP-Rule" id="MF_00451"/>
    </source>
</evidence>
<evidence type="ECO:0000313" key="17">
    <source>
        <dbReference type="Proteomes" id="UP000199315"/>
    </source>
</evidence>
<dbReference type="NCBIfam" id="NF001908">
    <property type="entry name" value="PRK00668.1"/>
    <property type="match status" value="1"/>
</dbReference>
<dbReference type="PROSITE" id="PS51374">
    <property type="entry name" value="NDPK_LIKE"/>
    <property type="match status" value="1"/>
</dbReference>
<organism evidence="16 17">
    <name type="scientific">Anaerobium acetethylicum</name>
    <dbReference type="NCBI Taxonomy" id="1619234"/>
    <lineage>
        <taxon>Bacteria</taxon>
        <taxon>Bacillati</taxon>
        <taxon>Bacillota</taxon>
        <taxon>Clostridia</taxon>
        <taxon>Lachnospirales</taxon>
        <taxon>Lachnospiraceae</taxon>
        <taxon>Anaerobium</taxon>
    </lineage>
</organism>
<dbReference type="AlphaFoldDB" id="A0A1D3TTR5"/>
<evidence type="ECO:0000256" key="4">
    <source>
        <dbReference type="ARBA" id="ARBA00017632"/>
    </source>
</evidence>
<dbReference type="PRINTS" id="PR01243">
    <property type="entry name" value="NUCDPKINASE"/>
</dbReference>
<evidence type="ECO:0000259" key="15">
    <source>
        <dbReference type="SMART" id="SM00562"/>
    </source>
</evidence>
<dbReference type="Proteomes" id="UP000199315">
    <property type="component" value="Unassembled WGS sequence"/>
</dbReference>
<evidence type="ECO:0000256" key="14">
    <source>
        <dbReference type="RuleBase" id="RU004011"/>
    </source>
</evidence>